<feature type="compositionally biased region" description="Polar residues" evidence="1">
    <location>
        <begin position="779"/>
        <end position="789"/>
    </location>
</feature>
<feature type="region of interest" description="Disordered" evidence="1">
    <location>
        <begin position="356"/>
        <end position="376"/>
    </location>
</feature>
<evidence type="ECO:0000256" key="1">
    <source>
        <dbReference type="SAM" id="MobiDB-lite"/>
    </source>
</evidence>
<dbReference type="Pfam" id="PF14661">
    <property type="entry name" value="HAUS6_N"/>
    <property type="match status" value="1"/>
</dbReference>
<dbReference type="InterPro" id="IPR028163">
    <property type="entry name" value="HAUS_6_N"/>
</dbReference>
<organism evidence="3 4">
    <name type="scientific">Meristemomyces frigidus</name>
    <dbReference type="NCBI Taxonomy" id="1508187"/>
    <lineage>
        <taxon>Eukaryota</taxon>
        <taxon>Fungi</taxon>
        <taxon>Dikarya</taxon>
        <taxon>Ascomycota</taxon>
        <taxon>Pezizomycotina</taxon>
        <taxon>Dothideomycetes</taxon>
        <taxon>Dothideomycetidae</taxon>
        <taxon>Mycosphaerellales</taxon>
        <taxon>Teratosphaeriaceae</taxon>
        <taxon>Meristemomyces</taxon>
    </lineage>
</organism>
<protein>
    <recommendedName>
        <fullName evidence="2">HAUS augmin-like complex subunit 6 N-terminal domain-containing protein</fullName>
    </recommendedName>
</protein>
<evidence type="ECO:0000313" key="4">
    <source>
        <dbReference type="Proteomes" id="UP001310890"/>
    </source>
</evidence>
<feature type="compositionally biased region" description="Polar residues" evidence="1">
    <location>
        <begin position="419"/>
        <end position="437"/>
    </location>
</feature>
<feature type="domain" description="HAUS augmin-like complex subunit 6 N-terminal" evidence="2">
    <location>
        <begin position="26"/>
        <end position="245"/>
    </location>
</feature>
<feature type="compositionally biased region" description="Polar residues" evidence="1">
    <location>
        <begin position="366"/>
        <end position="376"/>
    </location>
</feature>
<name>A0AAN7TDI1_9PEZI</name>
<feature type="compositionally biased region" description="Low complexity" evidence="1">
    <location>
        <begin position="718"/>
        <end position="729"/>
    </location>
</feature>
<comment type="caution">
    <text evidence="3">The sequence shown here is derived from an EMBL/GenBank/DDBJ whole genome shotgun (WGS) entry which is preliminary data.</text>
</comment>
<feature type="compositionally biased region" description="Polar residues" evidence="1">
    <location>
        <begin position="758"/>
        <end position="768"/>
    </location>
</feature>
<feature type="compositionally biased region" description="Basic residues" evidence="1">
    <location>
        <begin position="462"/>
        <end position="471"/>
    </location>
</feature>
<sequence>MESSHRRTLSTIKPTNSLKSPIVTLFLTNLRLLDFDLLPDWPNISASTLLGNNDTRARIRGTEYALYQLFRLYDALSTSEKLQPFFPPLEPLQSINLRAALYRCLNELKKNGVLAKDVVLRKSMLDECSGEKLWEVCLAFSAIVLRKVILEGKRTFAGHRHGGPIAERLGTGVRGLGKVEREIVVVPLALAHRISLGRSLEARKRKVEEFERFSDALGAKEVELEARVKVVKERESLNPSAKPLRKLEAVEQRLKGQWSGGSELRDVLLGEQTAKDDLLYKPLDESTRSSTSADAKTKDLLQTLSRTVEQQNQRVRRWQSMHADLLAKKHSRSQSSSSAIEKVGLRFEKHRDLCSKDAPRKAATMHSRQGSESSIAMSARYDDILTSMREQLRHKRMASTSASPDKPVANDHGYRRYNSRQSSVHSNTDLQSSTSSGAPDPHQQHRMMHDRSPSETAVPMRRPSHARRSSTRHMQQQQQRSKSYTQPKVESQRGVIPLKSEVFSPVKSRVGSGSWSASGSLMATPVEEVDLEREMALSMAAEGRSNRSNVESQPHTHDSGIGMDVQNDGKTADEKDVAGHSSVTSRDSLPEITKAEQLHTDSTAGRDAPASSPAPTATIAGIPPLLASSPVSEASTPSRPPTVPMPVAARPSLAERTRMSMAFRSTEDTKDTHPGSLMAATAEESASDAAGAEEDEALVERKRRAALLERTRQSILVAPASQASTSPSAKVQPRNNKRVSHARTRSSIVPSTHDHTATRQQFRRSSIPNVLEEEEQHSSLDATDGSNADSEVVGTPRQASKRDFTPREQLFSPDAEYDSVFKPRPKVKMSPLLSPCRRGDGDEEGEGGDHMELASGRVLEQEV</sequence>
<feature type="region of interest" description="Disordered" evidence="1">
    <location>
        <begin position="540"/>
        <end position="698"/>
    </location>
</feature>
<dbReference type="Proteomes" id="UP001310890">
    <property type="component" value="Unassembled WGS sequence"/>
</dbReference>
<feature type="compositionally biased region" description="Low complexity" evidence="1">
    <location>
        <begin position="472"/>
        <end position="486"/>
    </location>
</feature>
<reference evidence="3" key="1">
    <citation type="submission" date="2023-08" db="EMBL/GenBank/DDBJ databases">
        <title>Black Yeasts Isolated from many extreme environments.</title>
        <authorList>
            <person name="Coleine C."/>
            <person name="Stajich J.E."/>
            <person name="Selbmann L."/>
        </authorList>
    </citation>
    <scope>NUCLEOTIDE SEQUENCE</scope>
    <source>
        <strain evidence="3">CCFEE 5401</strain>
    </source>
</reference>
<feature type="region of interest" description="Disordered" evidence="1">
    <location>
        <begin position="393"/>
        <end position="496"/>
    </location>
</feature>
<gene>
    <name evidence="3" type="ORF">LTR62_004789</name>
</gene>
<feature type="compositionally biased region" description="Low complexity" evidence="1">
    <location>
        <begin position="608"/>
        <end position="624"/>
    </location>
</feature>
<evidence type="ECO:0000259" key="2">
    <source>
        <dbReference type="Pfam" id="PF14661"/>
    </source>
</evidence>
<accession>A0AAN7TDI1</accession>
<dbReference type="EMBL" id="JAVRRL010000037">
    <property type="protein sequence ID" value="KAK5111683.1"/>
    <property type="molecule type" value="Genomic_DNA"/>
</dbReference>
<proteinExistence type="predicted"/>
<feature type="region of interest" description="Disordered" evidence="1">
    <location>
        <begin position="712"/>
        <end position="863"/>
    </location>
</feature>
<dbReference type="AlphaFoldDB" id="A0AAN7TDI1"/>
<feature type="compositionally biased region" description="Basic residues" evidence="1">
    <location>
        <begin position="735"/>
        <end position="744"/>
    </location>
</feature>
<evidence type="ECO:0000313" key="3">
    <source>
        <dbReference type="EMBL" id="KAK5111683.1"/>
    </source>
</evidence>
<feature type="compositionally biased region" description="Low complexity" evidence="1">
    <location>
        <begin position="679"/>
        <end position="690"/>
    </location>
</feature>